<dbReference type="InterPro" id="IPR014043">
    <property type="entry name" value="Acyl_transferase_dom"/>
</dbReference>
<evidence type="ECO:0000256" key="3">
    <source>
        <dbReference type="ARBA" id="ARBA00022679"/>
    </source>
</evidence>
<dbReference type="PhylomeDB" id="A0A167R4X9"/>
<evidence type="ECO:0000313" key="11">
    <source>
        <dbReference type="EMBL" id="KZN85564.1"/>
    </source>
</evidence>
<dbReference type="InterPro" id="IPR018201">
    <property type="entry name" value="Ketoacyl_synth_AS"/>
</dbReference>
<reference evidence="11" key="1">
    <citation type="journal article" date="2014" name="Genome Announc.">
        <title>Complete sequencing and chromosome-scale genome assembly of the industrial progenitor strain P2niaD18 from the penicillin producer Penicillium chrysogenum.</title>
        <authorList>
            <person name="Specht T."/>
            <person name="Dahlmann T.A."/>
            <person name="Zadra I."/>
            <person name="Kurnsteiner H."/>
            <person name="Kuck U."/>
        </authorList>
    </citation>
    <scope>NUCLEOTIDE SEQUENCE [LARGE SCALE GENOMIC DNA]</scope>
    <source>
        <strain evidence="11">P2niaD18</strain>
    </source>
</reference>
<dbReference type="SMART" id="SM00827">
    <property type="entry name" value="PKS_AT"/>
    <property type="match status" value="1"/>
</dbReference>
<dbReference type="InterPro" id="IPR050091">
    <property type="entry name" value="PKS_NRPS_Biosynth_Enz"/>
</dbReference>
<dbReference type="InterPro" id="IPR014031">
    <property type="entry name" value="Ketoacyl_synth_C"/>
</dbReference>
<keyword evidence="2" id="KW-0597">Phosphoprotein</keyword>
<dbReference type="Pfam" id="PF08659">
    <property type="entry name" value="KR"/>
    <property type="match status" value="1"/>
</dbReference>
<dbReference type="Gene3D" id="3.40.50.720">
    <property type="entry name" value="NAD(P)-binding Rossmann-like Domain"/>
    <property type="match status" value="1"/>
</dbReference>
<dbReference type="EMBL" id="CM002800">
    <property type="protein sequence ID" value="KZN85564.1"/>
    <property type="molecule type" value="Genomic_DNA"/>
</dbReference>
<dbReference type="GO" id="GO:0050641">
    <property type="term" value="F:6-methylsalicylic acid synthase activity"/>
    <property type="evidence" value="ECO:0007669"/>
    <property type="project" value="UniProtKB-EC"/>
</dbReference>
<dbReference type="GO" id="GO:0004312">
    <property type="term" value="F:fatty acid synthase activity"/>
    <property type="evidence" value="ECO:0007669"/>
    <property type="project" value="TreeGrafter"/>
</dbReference>
<evidence type="ECO:0000256" key="6">
    <source>
        <dbReference type="PROSITE-ProRule" id="PRU01363"/>
    </source>
</evidence>
<dbReference type="Gene3D" id="3.10.129.110">
    <property type="entry name" value="Polyketide synthase dehydratase"/>
    <property type="match status" value="1"/>
</dbReference>
<dbReference type="InterPro" id="IPR006162">
    <property type="entry name" value="Ppantetheine_attach_site"/>
</dbReference>
<feature type="region of interest" description="Disordered" evidence="7">
    <location>
        <begin position="1"/>
        <end position="26"/>
    </location>
</feature>
<keyword evidence="3" id="KW-0808">Transferase</keyword>
<dbReference type="InterPro" id="IPR057326">
    <property type="entry name" value="KR_dom"/>
</dbReference>
<gene>
    <name evidence="11" type="ORF">EN45_097510</name>
</gene>
<dbReference type="CDD" id="cd05274">
    <property type="entry name" value="KR_FAS_SDR_x"/>
    <property type="match status" value="1"/>
</dbReference>
<feature type="compositionally biased region" description="Polar residues" evidence="7">
    <location>
        <begin position="1"/>
        <end position="14"/>
    </location>
</feature>
<dbReference type="InterPro" id="IPR049900">
    <property type="entry name" value="PKS_mFAS_DH"/>
</dbReference>
<dbReference type="InterPro" id="IPR042104">
    <property type="entry name" value="PKS_dehydratase_sf"/>
</dbReference>
<dbReference type="Pfam" id="PF16197">
    <property type="entry name" value="KAsynt_C_assoc"/>
    <property type="match status" value="1"/>
</dbReference>
<feature type="region of interest" description="C-terminal hotdog fold" evidence="6">
    <location>
        <begin position="1059"/>
        <end position="1202"/>
    </location>
</feature>
<dbReference type="InterPro" id="IPR032821">
    <property type="entry name" value="PKS_assoc"/>
</dbReference>
<dbReference type="PROSITE" id="PS00606">
    <property type="entry name" value="KS3_1"/>
    <property type="match status" value="1"/>
</dbReference>
<dbReference type="SMART" id="SM00826">
    <property type="entry name" value="PKS_DH"/>
    <property type="match status" value="1"/>
</dbReference>
<dbReference type="Pfam" id="PF02801">
    <property type="entry name" value="Ketoacyl-synt_C"/>
    <property type="match status" value="1"/>
</dbReference>
<dbReference type="InterPro" id="IPR001227">
    <property type="entry name" value="Ac_transferase_dom_sf"/>
</dbReference>
<dbReference type="PANTHER" id="PTHR43775:SF22">
    <property type="entry name" value="SYNTHASE, PUTATIVE (JCVI)-RELATED"/>
    <property type="match status" value="1"/>
</dbReference>
<dbReference type="PROSITE" id="PS52019">
    <property type="entry name" value="PKS_MFAS_DH"/>
    <property type="match status" value="1"/>
</dbReference>
<dbReference type="InterPro" id="IPR016035">
    <property type="entry name" value="Acyl_Trfase/lysoPLipase"/>
</dbReference>
<name>A0A167R4X9_PENCH</name>
<dbReference type="GO" id="GO:0006633">
    <property type="term" value="P:fatty acid biosynthetic process"/>
    <property type="evidence" value="ECO:0007669"/>
    <property type="project" value="InterPro"/>
</dbReference>
<dbReference type="InterPro" id="IPR020807">
    <property type="entry name" value="PKS_DH"/>
</dbReference>
<evidence type="ECO:0000256" key="1">
    <source>
        <dbReference type="ARBA" id="ARBA00022450"/>
    </source>
</evidence>
<dbReference type="Gene3D" id="3.40.47.10">
    <property type="match status" value="1"/>
</dbReference>
<dbReference type="Gene3D" id="3.30.70.250">
    <property type="entry name" value="Malonyl-CoA ACP transacylase, ACP-binding"/>
    <property type="match status" value="1"/>
</dbReference>
<dbReference type="SUPFAM" id="SSF55048">
    <property type="entry name" value="Probable ACP-binding domain of malonyl-CoA ACP transacylase"/>
    <property type="match status" value="1"/>
</dbReference>
<dbReference type="SMART" id="SM00823">
    <property type="entry name" value="PKS_PP"/>
    <property type="match status" value="1"/>
</dbReference>
<dbReference type="SMART" id="SM00822">
    <property type="entry name" value="PKS_KR"/>
    <property type="match status" value="1"/>
</dbReference>
<organism evidence="11">
    <name type="scientific">Penicillium chrysogenum</name>
    <name type="common">Penicillium notatum</name>
    <dbReference type="NCBI Taxonomy" id="5076"/>
    <lineage>
        <taxon>Eukaryota</taxon>
        <taxon>Fungi</taxon>
        <taxon>Dikarya</taxon>
        <taxon>Ascomycota</taxon>
        <taxon>Pezizomycotina</taxon>
        <taxon>Eurotiomycetes</taxon>
        <taxon>Eurotiomycetidae</taxon>
        <taxon>Eurotiales</taxon>
        <taxon>Aspergillaceae</taxon>
        <taxon>Penicillium</taxon>
        <taxon>Penicillium chrysogenum species complex</taxon>
    </lineage>
</organism>
<dbReference type="EC" id="2.3.1.165" evidence="5"/>
<evidence type="ECO:0000256" key="4">
    <source>
        <dbReference type="ARBA" id="ARBA00023268"/>
    </source>
</evidence>
<dbReference type="InterPro" id="IPR020806">
    <property type="entry name" value="PKS_PP-bd"/>
</dbReference>
<dbReference type="GO" id="GO:0004315">
    <property type="term" value="F:3-oxoacyl-[acyl-carrier-protein] synthase activity"/>
    <property type="evidence" value="ECO:0007669"/>
    <property type="project" value="InterPro"/>
</dbReference>
<feature type="domain" description="Ketosynthase family 3 (KS3)" evidence="9">
    <location>
        <begin position="32"/>
        <end position="457"/>
    </location>
</feature>
<dbReference type="Pfam" id="PF00109">
    <property type="entry name" value="ketoacyl-synt"/>
    <property type="match status" value="1"/>
</dbReference>
<dbReference type="GO" id="GO:1901336">
    <property type="term" value="P:lactone biosynthetic process"/>
    <property type="evidence" value="ECO:0007669"/>
    <property type="project" value="UniProtKB-ARBA"/>
</dbReference>
<dbReference type="PANTHER" id="PTHR43775">
    <property type="entry name" value="FATTY ACID SYNTHASE"/>
    <property type="match status" value="1"/>
</dbReference>
<evidence type="ECO:0000259" key="10">
    <source>
        <dbReference type="PROSITE" id="PS52019"/>
    </source>
</evidence>
<evidence type="ECO:0000256" key="7">
    <source>
        <dbReference type="SAM" id="MobiDB-lite"/>
    </source>
</evidence>
<feature type="region of interest" description="N-terminal hotdog fold" evidence="6">
    <location>
        <begin position="926"/>
        <end position="1045"/>
    </location>
</feature>
<dbReference type="CDD" id="cd00833">
    <property type="entry name" value="PKS"/>
    <property type="match status" value="1"/>
</dbReference>
<accession>A0A167R4X9</accession>
<dbReference type="SUPFAM" id="SSF52151">
    <property type="entry name" value="FabD/lysophospholipase-like"/>
    <property type="match status" value="1"/>
</dbReference>
<dbReference type="SUPFAM" id="SSF47336">
    <property type="entry name" value="ACP-like"/>
    <property type="match status" value="1"/>
</dbReference>
<dbReference type="Pfam" id="PF00698">
    <property type="entry name" value="Acyl_transf_1"/>
    <property type="match status" value="1"/>
</dbReference>
<feature type="domain" description="Carrier" evidence="8">
    <location>
        <begin position="1700"/>
        <end position="1774"/>
    </location>
</feature>
<dbReference type="Proteomes" id="UP000076449">
    <property type="component" value="Chromosome III"/>
</dbReference>
<dbReference type="PROSITE" id="PS00012">
    <property type="entry name" value="PHOSPHOPANTETHEINE"/>
    <property type="match status" value="1"/>
</dbReference>
<dbReference type="InterPro" id="IPR036291">
    <property type="entry name" value="NAD(P)-bd_dom_sf"/>
</dbReference>
<dbReference type="GO" id="GO:0031177">
    <property type="term" value="F:phosphopantetheine binding"/>
    <property type="evidence" value="ECO:0007669"/>
    <property type="project" value="InterPro"/>
</dbReference>
<comment type="caution">
    <text evidence="6">Lacks conserved residue(s) required for the propagation of feature annotation.</text>
</comment>
<dbReference type="InterPro" id="IPR009081">
    <property type="entry name" value="PP-bd_ACP"/>
</dbReference>
<dbReference type="PROSITE" id="PS52004">
    <property type="entry name" value="KS3_2"/>
    <property type="match status" value="1"/>
</dbReference>
<proteinExistence type="predicted"/>
<feature type="domain" description="PKS/mFAS DH" evidence="10">
    <location>
        <begin position="926"/>
        <end position="1202"/>
    </location>
</feature>
<dbReference type="InterPro" id="IPR014030">
    <property type="entry name" value="Ketoacyl_synth_N"/>
</dbReference>
<keyword evidence="1" id="KW-0596">Phosphopantetheine</keyword>
<dbReference type="Gene3D" id="1.10.1200.10">
    <property type="entry name" value="ACP-like"/>
    <property type="match status" value="1"/>
</dbReference>
<dbReference type="InterPro" id="IPR013968">
    <property type="entry name" value="PKS_KR"/>
</dbReference>
<dbReference type="InterPro" id="IPR020841">
    <property type="entry name" value="PKS_Beta-ketoAc_synthase_dom"/>
</dbReference>
<dbReference type="SUPFAM" id="SSF51735">
    <property type="entry name" value="NAD(P)-binding Rossmann-fold domains"/>
    <property type="match status" value="2"/>
</dbReference>
<dbReference type="Pfam" id="PF21089">
    <property type="entry name" value="PKS_DH_N"/>
    <property type="match status" value="1"/>
</dbReference>
<dbReference type="SMART" id="SM00825">
    <property type="entry name" value="PKS_KS"/>
    <property type="match status" value="1"/>
</dbReference>
<dbReference type="Pfam" id="PF00550">
    <property type="entry name" value="PP-binding"/>
    <property type="match status" value="1"/>
</dbReference>
<dbReference type="InterPro" id="IPR049552">
    <property type="entry name" value="PKS_DH_N"/>
</dbReference>
<dbReference type="InterPro" id="IPR016039">
    <property type="entry name" value="Thiolase-like"/>
</dbReference>
<evidence type="ECO:0000259" key="9">
    <source>
        <dbReference type="PROSITE" id="PS52004"/>
    </source>
</evidence>
<dbReference type="PROSITE" id="PS50075">
    <property type="entry name" value="CARRIER"/>
    <property type="match status" value="1"/>
</dbReference>
<evidence type="ECO:0000256" key="2">
    <source>
        <dbReference type="ARBA" id="ARBA00022553"/>
    </source>
</evidence>
<sequence length="1776" mass="190942">MNSRSPSAYPSGGTSPAPVDTPGTEYSEYEFSNDVAVVGMACRVAGGNHNPELLWQSLLSQKSAVSEIPEMRWEPYYRRDPRNAKELKRTTSYGYFLDRLEDFDCQFFGISPKEAEQMDPQQRVSLEVASEALEDAGIPAKSLSGSDTAVFWGVNSDDYSKLVLEDLPNVEAWMGIGTAYCGVPNRISYHLNLMGPSTAVDAACASSLVAVHHGVQAIRLGESQVAIVGGVNALCGPGLTRVLDKAGAISSDGSCKSFDDDAHGYARGEGAGALILKSLHRALLDHDNVLAVIKGSAVAQDGKTNGIMAPNAKAQQLAAHTALNVAGVDPRTVRYVEAHATSTPLGDPTEISAIAEVYGTDRPANDPCYIGSIKPNIGHLEAGAGVMGFIKAVLAIQKGVLPPQANLVKLNSRIDWDNAGVKVVQEATPWPSSDPIRRAGVCSYGYGGTVSHAVIEEFSNILRPDPLDDGAVTGPGLLLLSGPQEKRLALQAKALREWMTGEGKDHILNEILTTLATRRDHHDYRAALVVEDRLDATQVLQSLANGVDNSLTTQSRVFGADISKDVVWVFSGHGAQWPDMGKQLIHNPVFFRAIQPLDGLIRAEIGLSPIELLRTGDFESSDRVQILTYLMQIGLSAMLRSNGITPQAVIGHSVGEIAASVVAGALSAEEGALIVTRRALLYRQVMGKGGMILVNLPSAEVEEILGPREDLVVAIDSSPSSCVVAGDKKIVAETGEVFKARGVKTFTVKSDIAFHSPTLDGLMDPLRDALGQALAPTSPTIKLYSTALVDPRGQDLRDVEYWAGNMVNRVRLTSAVQAAVEDGYRLFLEVSTHPVVSHSINETLMDAGMDNFAVIPTLLRHKPTEKYILHSIAQLHCRGAEVNWKMQMPGRWATGMPTTTWMHKPIWRKIETAPLHTGLTHDVEKHTLLGQRIPVPGTDTVVYTTRLDNETKPFPGSHPLHGTEIVPAAGLINTFLKGTGGQMLQNVVLRVPVAINAPRSVQTVVQQDQVKIVSRLISSDPSVADDDASWVTHTDAHWDRKVVGSKGRIDLAAIKARLDTKLPDKFSIDYLDKVGVSAMGFPWAVTEHYRNTKKMLARVDVNPAVSGDAPLPWDPSSWAPILDAATSVGSTIFQTAALRMPAQIERVEIFTSEDPPKVGWLFVEESSDAVPTSHVSVLSDSGEAVAKFTAMRFSEIGGTPGVSGSMESLVHQIAWPPATPAEEPLSIRTVILVSPDATTRTQYAATLPTKVQCFQFSTTQDLFSNAPSLPLQKGTVVAYIPGEVASLAEVPAASESFTWSLLELIKFIVNGSLPIKVFTLTANVGDGQTATALAQSPLFGLARIIASEHPDLGSLIDIEEPVIPLSVMRYIQGAEIIRISDGIARTSRFRSLPRNKLRPVSDGPRLLPRPEGTYLITGGLGILGLEVADFLVEKGARRLLLISRRALPPRRTWDQASTDLQPTITKIRLLESRGASVHVLPLDITKPDAAEQLSTTLDRLALPAVQGVVHAAGVLDNQLVLQTTPDAFNQVLAPKIAGALALHEVFPPKSVDFFIMFSSCGNLVGFTGQASYGSGNAFLDTLATHRARLGDSAVSFQWTSWRGLGMGASTDFINAELASKGITDVTRDEAFAAWQHLAKYDMDHGAVLRSRAFEDGEPVPVSILNDIAVRRVGALSGTTQRATSSNGSDAVPTSGPELKAYLDEKIRGCVAKVLQMTAEDVDSKAALADLGVDSVMTVTLCRQLQQTLKITVPPTLTWSHPTVSHLVVWFAGKIVK</sequence>
<dbReference type="GO" id="GO:0030639">
    <property type="term" value="P:polyketide biosynthetic process"/>
    <property type="evidence" value="ECO:0007669"/>
    <property type="project" value="UniProtKB-ARBA"/>
</dbReference>
<dbReference type="SMART" id="SM01294">
    <property type="entry name" value="PKS_PP_betabranch"/>
    <property type="match status" value="1"/>
</dbReference>
<dbReference type="SUPFAM" id="SSF53901">
    <property type="entry name" value="Thiolase-like"/>
    <property type="match status" value="1"/>
</dbReference>
<dbReference type="InterPro" id="IPR036736">
    <property type="entry name" value="ACP-like_sf"/>
</dbReference>
<evidence type="ECO:0000259" key="8">
    <source>
        <dbReference type="PROSITE" id="PS50075"/>
    </source>
</evidence>
<dbReference type="InterPro" id="IPR016036">
    <property type="entry name" value="Malonyl_transacylase_ACP-bd"/>
</dbReference>
<keyword evidence="4" id="KW-0511">Multifunctional enzyme</keyword>
<evidence type="ECO:0000256" key="5">
    <source>
        <dbReference type="ARBA" id="ARBA00038879"/>
    </source>
</evidence>
<protein>
    <recommendedName>
        <fullName evidence="5">6-methylsalicylic acid synthase</fullName>
        <ecNumber evidence="5">2.3.1.165</ecNumber>
    </recommendedName>
</protein>
<dbReference type="Gene3D" id="3.40.366.10">
    <property type="entry name" value="Malonyl-Coenzyme A Acyl Carrier Protein, domain 2"/>
    <property type="match status" value="1"/>
</dbReference>